<evidence type="ECO:0000313" key="1">
    <source>
        <dbReference type="EMBL" id="MFC7332736.1"/>
    </source>
</evidence>
<comment type="caution">
    <text evidence="1">The sequence shown here is derived from an EMBL/GenBank/DDBJ whole genome shotgun (WGS) entry which is preliminary data.</text>
</comment>
<keyword evidence="2" id="KW-1185">Reference proteome</keyword>
<dbReference type="InterPro" id="IPR008861">
    <property type="entry name" value="GpX-like"/>
</dbReference>
<sequence length="67" mass="7102">MVRYRTSAGDVLDAVCLRHYGRVDVVPEVLAANPGLAAAGATLPAGRIVELPDLPPPPATARLRLWD</sequence>
<organism evidence="1 2">
    <name type="scientific">Rhodocista pekingensis</name>
    <dbReference type="NCBI Taxonomy" id="201185"/>
    <lineage>
        <taxon>Bacteria</taxon>
        <taxon>Pseudomonadati</taxon>
        <taxon>Pseudomonadota</taxon>
        <taxon>Alphaproteobacteria</taxon>
        <taxon>Rhodospirillales</taxon>
        <taxon>Azospirillaceae</taxon>
        <taxon>Rhodocista</taxon>
    </lineage>
</organism>
<dbReference type="Proteomes" id="UP001596456">
    <property type="component" value="Unassembled WGS sequence"/>
</dbReference>
<accession>A0ABW2KU68</accession>
<proteinExistence type="predicted"/>
<dbReference type="Pfam" id="PF05489">
    <property type="entry name" value="Phage_tail_X"/>
    <property type="match status" value="1"/>
</dbReference>
<gene>
    <name evidence="1" type="ORF">ACFQPS_06140</name>
</gene>
<dbReference type="EMBL" id="JBHTCM010000007">
    <property type="protein sequence ID" value="MFC7332736.1"/>
    <property type="molecule type" value="Genomic_DNA"/>
</dbReference>
<protein>
    <submittedName>
        <fullName evidence="1">Tail protein X</fullName>
    </submittedName>
</protein>
<dbReference type="RefSeq" id="WP_377357357.1">
    <property type="nucleotide sequence ID" value="NZ_JBHTCM010000007.1"/>
</dbReference>
<reference evidence="2" key="1">
    <citation type="journal article" date="2019" name="Int. J. Syst. Evol. Microbiol.">
        <title>The Global Catalogue of Microorganisms (GCM) 10K type strain sequencing project: providing services to taxonomists for standard genome sequencing and annotation.</title>
        <authorList>
            <consortium name="The Broad Institute Genomics Platform"/>
            <consortium name="The Broad Institute Genome Sequencing Center for Infectious Disease"/>
            <person name="Wu L."/>
            <person name="Ma J."/>
        </authorList>
    </citation>
    <scope>NUCLEOTIDE SEQUENCE [LARGE SCALE GENOMIC DNA]</scope>
    <source>
        <strain evidence="2">CGMCC 1.16275</strain>
    </source>
</reference>
<name>A0ABW2KU68_9PROT</name>
<evidence type="ECO:0000313" key="2">
    <source>
        <dbReference type="Proteomes" id="UP001596456"/>
    </source>
</evidence>